<evidence type="ECO:0000313" key="3">
    <source>
        <dbReference type="Proteomes" id="UP000001307"/>
    </source>
</evidence>
<evidence type="ECO:0000313" key="2">
    <source>
        <dbReference type="EMBL" id="CBY12445.1"/>
    </source>
</evidence>
<keyword evidence="1" id="KW-0812">Transmembrane</keyword>
<feature type="transmembrane region" description="Helical" evidence="1">
    <location>
        <begin position="20"/>
        <end position="45"/>
    </location>
</feature>
<dbReference type="InterPro" id="IPR015915">
    <property type="entry name" value="Kelch-typ_b-propeller"/>
</dbReference>
<sequence length="402" mass="46094">MDRVLTSLTRPDFRSKDRNLSLKIVLGVSGTLCVLAVIIVPSVLIPMNNSERTQSEFDQCLQSGKDNLNWCIDSCYDDISCFPYCYENFQQRMEFTCLWYTRNMYFFLYGIYGYYSVVNLDGSYNDQGIHIETPHDDFNGNAVVVNGILYVIGNDWYSNSVYRILIMIVVIVKIYKLEKCSFIKTEIEMNYSYYVGSAMLSIRNGTSALICFDNNEESRNCEIFDGNKVTKTESTIHTHGSGSLGYYKEKPTAFGTRWTECCTGAKKIEMFNNTSVWVELPDHPLDMAYVTLVGLENGALLSMGGKFNTNDQYPWKTQDSYDIWILENDIWSILGQLKESLNDRAISMVVNSSVFVFAQEMLRIDIDGNEILKQEELGYVQWPAAYLEVERGFCFDPGHNTY</sequence>
<proteinExistence type="predicted"/>
<protein>
    <submittedName>
        <fullName evidence="2">Uncharacterized protein</fullName>
    </submittedName>
</protein>
<evidence type="ECO:0000256" key="1">
    <source>
        <dbReference type="SAM" id="Phobius"/>
    </source>
</evidence>
<organism evidence="2">
    <name type="scientific">Oikopleura dioica</name>
    <name type="common">Tunicate</name>
    <dbReference type="NCBI Taxonomy" id="34765"/>
    <lineage>
        <taxon>Eukaryota</taxon>
        <taxon>Metazoa</taxon>
        <taxon>Chordata</taxon>
        <taxon>Tunicata</taxon>
        <taxon>Appendicularia</taxon>
        <taxon>Copelata</taxon>
        <taxon>Oikopleuridae</taxon>
        <taxon>Oikopleura</taxon>
    </lineage>
</organism>
<accession>E4XRM9</accession>
<dbReference type="InParanoid" id="E4XRM9"/>
<dbReference type="OrthoDB" id="45365at2759"/>
<dbReference type="Proteomes" id="UP000001307">
    <property type="component" value="Unassembled WGS sequence"/>
</dbReference>
<keyword evidence="3" id="KW-1185">Reference proteome</keyword>
<dbReference type="AlphaFoldDB" id="E4XRM9"/>
<dbReference type="EMBL" id="FN653121">
    <property type="protein sequence ID" value="CBY12445.1"/>
    <property type="molecule type" value="Genomic_DNA"/>
</dbReference>
<dbReference type="SUPFAM" id="SSF50965">
    <property type="entry name" value="Galactose oxidase, central domain"/>
    <property type="match status" value="1"/>
</dbReference>
<reference evidence="2" key="1">
    <citation type="journal article" date="2010" name="Science">
        <title>Plasticity of animal genome architecture unmasked by rapid evolution of a pelagic tunicate.</title>
        <authorList>
            <person name="Denoeud F."/>
            <person name="Henriet S."/>
            <person name="Mungpakdee S."/>
            <person name="Aury J.M."/>
            <person name="Da Silva C."/>
            <person name="Brinkmann H."/>
            <person name="Mikhaleva J."/>
            <person name="Olsen L.C."/>
            <person name="Jubin C."/>
            <person name="Canestro C."/>
            <person name="Bouquet J.M."/>
            <person name="Danks G."/>
            <person name="Poulain J."/>
            <person name="Campsteijn C."/>
            <person name="Adamski M."/>
            <person name="Cross I."/>
            <person name="Yadetie F."/>
            <person name="Muffato M."/>
            <person name="Louis A."/>
            <person name="Butcher S."/>
            <person name="Tsagkogeorga G."/>
            <person name="Konrad A."/>
            <person name="Singh S."/>
            <person name="Jensen M.F."/>
            <person name="Cong E.H."/>
            <person name="Eikeseth-Otteraa H."/>
            <person name="Noel B."/>
            <person name="Anthouard V."/>
            <person name="Porcel B.M."/>
            <person name="Kachouri-Lafond R."/>
            <person name="Nishino A."/>
            <person name="Ugolini M."/>
            <person name="Chourrout P."/>
            <person name="Nishida H."/>
            <person name="Aasland R."/>
            <person name="Huzurbazar S."/>
            <person name="Westhof E."/>
            <person name="Delsuc F."/>
            <person name="Lehrach H."/>
            <person name="Reinhardt R."/>
            <person name="Weissenbach J."/>
            <person name="Roy S.W."/>
            <person name="Artiguenave F."/>
            <person name="Postlethwait J.H."/>
            <person name="Manak J.R."/>
            <person name="Thompson E.M."/>
            <person name="Jaillon O."/>
            <person name="Du Pasquier L."/>
            <person name="Boudinot P."/>
            <person name="Liberles D.A."/>
            <person name="Volff J.N."/>
            <person name="Philippe H."/>
            <person name="Lenhard B."/>
            <person name="Roest Crollius H."/>
            <person name="Wincker P."/>
            <person name="Chourrout D."/>
        </authorList>
    </citation>
    <scope>NUCLEOTIDE SEQUENCE [LARGE SCALE GENOMIC DNA]</scope>
</reference>
<keyword evidence="1" id="KW-0472">Membrane</keyword>
<keyword evidence="1" id="KW-1133">Transmembrane helix</keyword>
<name>E4XRM9_OIKDI</name>
<dbReference type="Gene3D" id="2.120.10.80">
    <property type="entry name" value="Kelch-type beta propeller"/>
    <property type="match status" value="1"/>
</dbReference>
<gene>
    <name evidence="2" type="ORF">GSOID_T00001816001</name>
</gene>
<dbReference type="InterPro" id="IPR011043">
    <property type="entry name" value="Gal_Oxase/kelch_b-propeller"/>
</dbReference>